<dbReference type="HOGENOM" id="CLU_006611_0_1_10"/>
<evidence type="ECO:0000313" key="2">
    <source>
        <dbReference type="EMBL" id="BAD48727.1"/>
    </source>
</evidence>
<proteinExistence type="predicted"/>
<dbReference type="AlphaFoldDB" id="Q64UV2"/>
<organism evidence="2 3">
    <name type="scientific">Bacteroides fragilis (strain YCH46)</name>
    <dbReference type="NCBI Taxonomy" id="295405"/>
    <lineage>
        <taxon>Bacteria</taxon>
        <taxon>Pseudomonadati</taxon>
        <taxon>Bacteroidota</taxon>
        <taxon>Bacteroidia</taxon>
        <taxon>Bacteroidales</taxon>
        <taxon>Bacteroidaceae</taxon>
        <taxon>Bacteroides</taxon>
    </lineage>
</organism>
<dbReference type="EMBL" id="AP006841">
    <property type="protein sequence ID" value="BAD48727.1"/>
    <property type="molecule type" value="Genomic_DNA"/>
</dbReference>
<dbReference type="Gene3D" id="3.20.20.140">
    <property type="entry name" value="Metal-dependent hydrolases"/>
    <property type="match status" value="1"/>
</dbReference>
<accession>Q64UV2</accession>
<dbReference type="InterPro" id="IPR027417">
    <property type="entry name" value="P-loop_NTPase"/>
</dbReference>
<dbReference type="InterPro" id="IPR054787">
    <property type="entry name" value="TrlF_ATPase"/>
</dbReference>
<evidence type="ECO:0000256" key="1">
    <source>
        <dbReference type="SAM" id="Coils"/>
    </source>
</evidence>
<dbReference type="NCBIfam" id="NF045780">
    <property type="entry name" value="TrlF_fam_ATP"/>
    <property type="match status" value="1"/>
</dbReference>
<dbReference type="OrthoDB" id="9791620at2"/>
<dbReference type="KEGG" id="bfr:BF1979"/>
<dbReference type="SUPFAM" id="SSF52540">
    <property type="entry name" value="P-loop containing nucleoside triphosphate hydrolases"/>
    <property type="match status" value="1"/>
</dbReference>
<dbReference type="SUPFAM" id="SSF89550">
    <property type="entry name" value="PHP domain-like"/>
    <property type="match status" value="1"/>
</dbReference>
<keyword evidence="1" id="KW-0175">Coiled coil</keyword>
<sequence length="945" mass="109136">MSDKMEHKYNKGSEWRKWDLHIHTPYSIYQNYGGTGSFDKFIDALERLPKDVKVIGITDYYFIDGYEKVMEYRQKGRLSNIDKIFPILEFRIDTFGSGNENKLQKINLHILFDIDEDNLKEEIKKIREEFISQIPISSIDKHKTKMLSVDNLITEGGNDLQKGFSDLVPPTAKVFELLNCETWKNKTFTFLGYKEWSNLEKNNQLKPLKEDLYNRVNAFLSATQRETFLNCQKWLNEYGNKKLLHSGDIHDFSFLDTANTNENGDIVQSTNYYCDTWIKADTTFDGLKQIICEPEDRVKIQIDHPDDKKGYNIIEKIKFVDTSGQDKFPCEEIGLSSGLNAIIGGKSSGKSLLLHLIASEMGNKTDIKNYEQVIKNTSIEIYYKDDPTRKRTKDDARIIEFLPQLHIENLVRNQEYKNTTYRSLNEFIENLIKQDERIKAIFEESNNIITEAISNIESAITEWGKLDTQLNTAKEERTKLGDKKAIENEIDRIIGKINELTKNAGWTPEEKTLYDKLIADNQTQEVKKKALKQTNEEYSRLENYIINQINNDICSAIRFTSENEAVNGVFTGFKDLLNKSLAEIITSSSAQIKEKIQKNIELIDAITANITANTDALKPLMEKNAIQTEVVKLEQLKKEEEKRLTTIAEKDQQIKQLRESIANLNFVTNSKAIENSYYNLSDLLNAAIADKWSIETTKLDIRAKTVFNNTVFVNSISDIINMKSYLSNQFGADIFNTNEYEYRKENHCEKIAKLVQFAIKEDERFLNFKQGKTTKEFLLAILKNCFAIEYDIKKGSDSIHTMSEGKKGIVILQLYLSLSQADCPILIDQPEDNLDNRTVYQDLNDYIKQCKRKRQIIMVSHNANLVVNTDAENIIVANQTGENGSENRKYRFEYVNGSLENTFTNSKETAILYKQGIREHVCEILEGGVDAFKKREDKYHIKNWP</sequence>
<dbReference type="InterPro" id="IPR016195">
    <property type="entry name" value="Pol/histidinol_Pase-like"/>
</dbReference>
<protein>
    <submittedName>
        <fullName evidence="2">Putative ATPase involved in DNA repair</fullName>
    </submittedName>
</protein>
<dbReference type="PATRIC" id="fig|295405.11.peg.1924"/>
<dbReference type="STRING" id="295405.BF1979"/>
<reference evidence="2 3" key="1">
    <citation type="journal article" date="2004" name="Proc. Natl. Acad. Sci. U.S.A.">
        <title>Genomic analysis of Bacteroides fragilis reveals extensive DNA inversions regulating cell surface adaptation.</title>
        <authorList>
            <person name="Kuwahara T."/>
            <person name="Yamashita A."/>
            <person name="Hirakawa H."/>
            <person name="Nakayama H."/>
            <person name="Toh H."/>
            <person name="Okada N."/>
            <person name="Kuhara S."/>
            <person name="Hattori M."/>
            <person name="Hayashi T."/>
            <person name="Ohnishi Y."/>
        </authorList>
    </citation>
    <scope>NUCLEOTIDE SEQUENCE [LARGE SCALE GENOMIC DNA]</scope>
    <source>
        <strain evidence="2 3">YCH46</strain>
    </source>
</reference>
<evidence type="ECO:0000313" key="3">
    <source>
        <dbReference type="Proteomes" id="UP000002197"/>
    </source>
</evidence>
<gene>
    <name evidence="2" type="ordered locus">BF1979</name>
</gene>
<feature type="coiled-coil region" evidence="1">
    <location>
        <begin position="483"/>
        <end position="551"/>
    </location>
</feature>
<dbReference type="Proteomes" id="UP000002197">
    <property type="component" value="Chromosome"/>
</dbReference>
<dbReference type="Gene3D" id="3.40.50.300">
    <property type="entry name" value="P-loop containing nucleotide triphosphate hydrolases"/>
    <property type="match status" value="2"/>
</dbReference>
<feature type="coiled-coil region" evidence="1">
    <location>
        <begin position="623"/>
        <end position="667"/>
    </location>
</feature>
<name>Q64UV2_BACFR</name>